<dbReference type="KEGG" id="vco:VC0395_A1486"/>
<evidence type="ECO:0000256" key="1">
    <source>
        <dbReference type="PROSITE-ProRule" id="PRU00339"/>
    </source>
</evidence>
<name>A0A0H3ALM4_VIBC3</name>
<evidence type="ECO:0000313" key="3">
    <source>
        <dbReference type="EMBL" id="ABQ21411.1"/>
    </source>
</evidence>
<protein>
    <recommendedName>
        <fullName evidence="5">Lipoprotein</fullName>
    </recommendedName>
</protein>
<evidence type="ECO:0008006" key="5">
    <source>
        <dbReference type="Google" id="ProtNLM"/>
    </source>
</evidence>
<dbReference type="PATRIC" id="fig|345073.21.peg.1944"/>
<dbReference type="RefSeq" id="WP_000930348.1">
    <property type="nucleotide sequence ID" value="NC_009457.1"/>
</dbReference>
<dbReference type="SUPFAM" id="SSF48452">
    <property type="entry name" value="TPR-like"/>
    <property type="match status" value="1"/>
</dbReference>
<keyword evidence="1" id="KW-0802">TPR repeat</keyword>
<dbReference type="InterPro" id="IPR019734">
    <property type="entry name" value="TPR_rpt"/>
</dbReference>
<dbReference type="EMBL" id="CP000627">
    <property type="protein sequence ID" value="ABQ21411.1"/>
    <property type="molecule type" value="Genomic_DNA"/>
</dbReference>
<dbReference type="eggNOG" id="COG3014">
    <property type="taxonomic scope" value="Bacteria"/>
</dbReference>
<reference evidence="3 4" key="1">
    <citation type="submission" date="2007-03" db="EMBL/GenBank/DDBJ databases">
        <authorList>
            <person name="Heidelberg J."/>
        </authorList>
    </citation>
    <scope>NUCLEOTIDE SEQUENCE [LARGE SCALE GENOMIC DNA]</scope>
    <source>
        <strain evidence="4">ATCC 39541 / Classical Ogawa 395 / O395</strain>
    </source>
</reference>
<dbReference type="AlphaFoldDB" id="A0A0H3ALM4"/>
<organism evidence="3 4">
    <name type="scientific">Vibrio cholerae serotype O1 (strain ATCC 39541 / Classical Ogawa 395 / O395)</name>
    <dbReference type="NCBI Taxonomy" id="345073"/>
    <lineage>
        <taxon>Bacteria</taxon>
        <taxon>Pseudomonadati</taxon>
        <taxon>Pseudomonadota</taxon>
        <taxon>Gammaproteobacteria</taxon>
        <taxon>Vibrionales</taxon>
        <taxon>Vibrionaceae</taxon>
        <taxon>Vibrio</taxon>
    </lineage>
</organism>
<feature type="chain" id="PRO_5030008231" description="Lipoprotein" evidence="2">
    <location>
        <begin position="35"/>
        <end position="472"/>
    </location>
</feature>
<feature type="repeat" description="TPR" evidence="1">
    <location>
        <begin position="217"/>
        <end position="250"/>
    </location>
</feature>
<dbReference type="InterPro" id="IPR011990">
    <property type="entry name" value="TPR-like_helical_dom_sf"/>
</dbReference>
<evidence type="ECO:0000256" key="2">
    <source>
        <dbReference type="SAM" id="SignalP"/>
    </source>
</evidence>
<dbReference type="Gene3D" id="1.25.40.10">
    <property type="entry name" value="Tetratricopeptide repeat domain"/>
    <property type="match status" value="1"/>
</dbReference>
<sequence>MLMVTNHVVQYIKRPIRSLTLTSLLLAGCANLTAGNLFSHYSAQNSDLYQSVAAGQYQQATQLLPDYVAGEVLDNLEKGRVYFLSQQYAESQQSLAAADLAVKQQQDRAIISVSSTATSVGSLAVNDNLNEYEPADYELGFLHLYLGLNYVRNNDLDGALVEMRRANQVQEAAKKRREQALSSAEQEMRSQGLSPNLGSVLAQYPDAGKTLQAVQNGYLLYLSALLYEADNDLNSAYVDYRRALAVAPNNPSVIDGTLRVASRLGMQQDLKLLKQQYGEPKRLTSAQGRVIVIEEQGIVQPKQAWRLSLPLSDSRGNTALYSLALPYYSSSVAQSRVPISLNGASLASMPVTDVDLMAKQALTEQMPALVLRQALRVVAKDQLRKETTQEEDVANLVFNIWNTLTEQPDTRSWLTLPATVNTATQVVKAGDQVLDIAGTHYTFHVPENGTVLVWLSHQGNNVTIWHKQLGIR</sequence>
<dbReference type="OrthoDB" id="9769023at2"/>
<proteinExistence type="predicted"/>
<evidence type="ECO:0000313" key="4">
    <source>
        <dbReference type="Proteomes" id="UP000000249"/>
    </source>
</evidence>
<dbReference type="PROSITE" id="PS50005">
    <property type="entry name" value="TPR"/>
    <property type="match status" value="1"/>
</dbReference>
<gene>
    <name evidence="3" type="ordered locus">VC0395_A1486</name>
</gene>
<keyword evidence="2" id="KW-0732">Signal</keyword>
<dbReference type="Proteomes" id="UP000000249">
    <property type="component" value="Chromosome 1"/>
</dbReference>
<dbReference type="KEGG" id="vcr:VC395_2011"/>
<accession>A0A0H3ALM4</accession>
<feature type="signal peptide" evidence="2">
    <location>
        <begin position="1"/>
        <end position="34"/>
    </location>
</feature>